<evidence type="ECO:0000313" key="1">
    <source>
        <dbReference type="EMBL" id="KAF9778324.1"/>
    </source>
</evidence>
<proteinExistence type="predicted"/>
<reference evidence="1" key="1">
    <citation type="journal article" date="2020" name="Nat. Commun.">
        <title>Large-scale genome sequencing of mycorrhizal fungi provides insights into the early evolution of symbiotic traits.</title>
        <authorList>
            <person name="Miyauchi S."/>
            <person name="Kiss E."/>
            <person name="Kuo A."/>
            <person name="Drula E."/>
            <person name="Kohler A."/>
            <person name="Sanchez-Garcia M."/>
            <person name="Morin E."/>
            <person name="Andreopoulos B."/>
            <person name="Barry K.W."/>
            <person name="Bonito G."/>
            <person name="Buee M."/>
            <person name="Carver A."/>
            <person name="Chen C."/>
            <person name="Cichocki N."/>
            <person name="Clum A."/>
            <person name="Culley D."/>
            <person name="Crous P.W."/>
            <person name="Fauchery L."/>
            <person name="Girlanda M."/>
            <person name="Hayes R.D."/>
            <person name="Keri Z."/>
            <person name="LaButti K."/>
            <person name="Lipzen A."/>
            <person name="Lombard V."/>
            <person name="Magnuson J."/>
            <person name="Maillard F."/>
            <person name="Murat C."/>
            <person name="Nolan M."/>
            <person name="Ohm R.A."/>
            <person name="Pangilinan J."/>
            <person name="Pereira M.F."/>
            <person name="Perotto S."/>
            <person name="Peter M."/>
            <person name="Pfister S."/>
            <person name="Riley R."/>
            <person name="Sitrit Y."/>
            <person name="Stielow J.B."/>
            <person name="Szollosi G."/>
            <person name="Zifcakova L."/>
            <person name="Stursova M."/>
            <person name="Spatafora J.W."/>
            <person name="Tedersoo L."/>
            <person name="Vaario L.M."/>
            <person name="Yamada A."/>
            <person name="Yan M."/>
            <person name="Wang P."/>
            <person name="Xu J."/>
            <person name="Bruns T."/>
            <person name="Baldrian P."/>
            <person name="Vilgalys R."/>
            <person name="Dunand C."/>
            <person name="Henrissat B."/>
            <person name="Grigoriev I.V."/>
            <person name="Hibbett D."/>
            <person name="Nagy L.G."/>
            <person name="Martin F.M."/>
        </authorList>
    </citation>
    <scope>NUCLEOTIDE SEQUENCE</scope>
    <source>
        <strain evidence="1">UH-Tt-Lm1</strain>
    </source>
</reference>
<dbReference type="Proteomes" id="UP000736335">
    <property type="component" value="Unassembled WGS sequence"/>
</dbReference>
<comment type="caution">
    <text evidence="1">The sequence shown here is derived from an EMBL/GenBank/DDBJ whole genome shotgun (WGS) entry which is preliminary data.</text>
</comment>
<accession>A0A9P6H2Y7</accession>
<keyword evidence="2" id="KW-1185">Reference proteome</keyword>
<gene>
    <name evidence="1" type="ORF">BJ322DRAFT_493540</name>
</gene>
<dbReference type="AlphaFoldDB" id="A0A9P6H2Y7"/>
<evidence type="ECO:0008006" key="3">
    <source>
        <dbReference type="Google" id="ProtNLM"/>
    </source>
</evidence>
<dbReference type="Gene3D" id="3.30.710.10">
    <property type="entry name" value="Potassium Channel Kv1.1, Chain A"/>
    <property type="match status" value="1"/>
</dbReference>
<dbReference type="OrthoDB" id="6359816at2759"/>
<reference evidence="1" key="2">
    <citation type="submission" date="2020-11" db="EMBL/GenBank/DDBJ databases">
        <authorList>
            <consortium name="DOE Joint Genome Institute"/>
            <person name="Kuo A."/>
            <person name="Miyauchi S."/>
            <person name="Kiss E."/>
            <person name="Drula E."/>
            <person name="Kohler A."/>
            <person name="Sanchez-Garcia M."/>
            <person name="Andreopoulos B."/>
            <person name="Barry K.W."/>
            <person name="Bonito G."/>
            <person name="Buee M."/>
            <person name="Carver A."/>
            <person name="Chen C."/>
            <person name="Cichocki N."/>
            <person name="Clum A."/>
            <person name="Culley D."/>
            <person name="Crous P.W."/>
            <person name="Fauchery L."/>
            <person name="Girlanda M."/>
            <person name="Hayes R."/>
            <person name="Keri Z."/>
            <person name="Labutti K."/>
            <person name="Lipzen A."/>
            <person name="Lombard V."/>
            <person name="Magnuson J."/>
            <person name="Maillard F."/>
            <person name="Morin E."/>
            <person name="Murat C."/>
            <person name="Nolan M."/>
            <person name="Ohm R."/>
            <person name="Pangilinan J."/>
            <person name="Pereira M."/>
            <person name="Perotto S."/>
            <person name="Peter M."/>
            <person name="Riley R."/>
            <person name="Sitrit Y."/>
            <person name="Stielow B."/>
            <person name="Szollosi G."/>
            <person name="Zifcakova L."/>
            <person name="Stursova M."/>
            <person name="Spatafora J.W."/>
            <person name="Tedersoo L."/>
            <person name="Vaario L.-M."/>
            <person name="Yamada A."/>
            <person name="Yan M."/>
            <person name="Wang P."/>
            <person name="Xu J."/>
            <person name="Bruns T."/>
            <person name="Baldrian P."/>
            <person name="Vilgalys R."/>
            <person name="Henrissat B."/>
            <person name="Grigoriev I.V."/>
            <person name="Hibbett D."/>
            <person name="Nagy L.G."/>
            <person name="Martin F.M."/>
        </authorList>
    </citation>
    <scope>NUCLEOTIDE SEQUENCE</scope>
    <source>
        <strain evidence="1">UH-Tt-Lm1</strain>
    </source>
</reference>
<sequence length="338" mass="38507">MAATLSFREALNEGIASGTFVDTKIILFSRKDSSGRVHGPKELYASSHVLKSIPHFSLLLFGNFREAESQDFGDTFDDGEYSFDYGYCSDSDLEDDNETAADVLKGVLKRADTVKEAFRKVTPQQGSLKRVLRSDSLRSLRSGTFRKPPRERYSERSYKGKVIRIPDVAFITFQAFLLYLYTGEMEFAPTKSGANQTWGIGLRDSLHDDVPRPSPRSIYRLADKYDVPELRTLALCRIRDELHTRDIVKETFSKFASKYDEWQPPPVEHPTYWKVIKAAMVKSINQGVFFDQKYWTRHSRDGRVLRPIYFSRLITGDALRACMSMHYGGGVTATELSA</sequence>
<protein>
    <recommendedName>
        <fullName evidence="3">BTB domain-containing protein</fullName>
    </recommendedName>
</protein>
<dbReference type="InterPro" id="IPR011333">
    <property type="entry name" value="SKP1/BTB/POZ_sf"/>
</dbReference>
<organism evidence="1 2">
    <name type="scientific">Thelephora terrestris</name>
    <dbReference type="NCBI Taxonomy" id="56493"/>
    <lineage>
        <taxon>Eukaryota</taxon>
        <taxon>Fungi</taxon>
        <taxon>Dikarya</taxon>
        <taxon>Basidiomycota</taxon>
        <taxon>Agaricomycotina</taxon>
        <taxon>Agaricomycetes</taxon>
        <taxon>Thelephorales</taxon>
        <taxon>Thelephoraceae</taxon>
        <taxon>Thelephora</taxon>
    </lineage>
</organism>
<dbReference type="PANTHER" id="PTHR24413">
    <property type="entry name" value="SPECKLE-TYPE POZ PROTEIN"/>
    <property type="match status" value="1"/>
</dbReference>
<name>A0A9P6H2Y7_9AGAM</name>
<evidence type="ECO:0000313" key="2">
    <source>
        <dbReference type="Proteomes" id="UP000736335"/>
    </source>
</evidence>
<dbReference type="EMBL" id="WIUZ02000023">
    <property type="protein sequence ID" value="KAF9778324.1"/>
    <property type="molecule type" value="Genomic_DNA"/>
</dbReference>
<dbReference type="SUPFAM" id="SSF54695">
    <property type="entry name" value="POZ domain"/>
    <property type="match status" value="1"/>
</dbReference>